<keyword evidence="7 12" id="KW-0378">Hydrolase</keyword>
<dbReference type="PANTHER" id="PTHR15495:SF7">
    <property type="entry name" value="GPI INOSITOL-DEACYLASE"/>
    <property type="match status" value="1"/>
</dbReference>
<evidence type="ECO:0000259" key="16">
    <source>
        <dbReference type="Pfam" id="PF07819"/>
    </source>
</evidence>
<dbReference type="PANTHER" id="PTHR15495">
    <property type="entry name" value="NEGATIVE REGULATOR OF VESICLE FORMATION-RELATED"/>
    <property type="match status" value="1"/>
</dbReference>
<sequence>MRRRPSSSGEDEDAGQPAPTSVTSNKTDGMTTGKGAGRVTRQSLRVQERKTQAGKEVNGSPMKDNASTVASSPFARSSLSVEPLEKDSLSQGVPTKQTPDPIADHIRRQAARLRSPWRCSLLTLATSLSAIVMLLTIVHSFVHMQQDSKGCAMSYMRPNFERFSDFDTEHTRFASKYSLYLYREGGIDEDTKVKGIPALFIPGNAGSYKQIRPIAAEAANYFHEELRSDAAAVDGGKRPLDFFTVDFNEELIAFHGQTLLDQAEYLNEAVAYILALYHNPQRSSREPGLPDPKSVIILGHSMGGVVARTMLRTPNYQKDTINTIITLSAPHARPPVSFDAAMVSTYDDINTFWRNSFSEQNSDNNPLDDVTLVSVAGGGLDTMIPSEYTSLTSLVPDTHGFTVFTSSIPRVWTGMDHLAIMWCDQLRQALVRAIFDVLDVRRPSQTRPQLERVRAMRKRLLTGMEPVVEKALLNEEPTTYLTLEHSSTAIMSHGERLVLRTLGDTGATKAHVMPVPSQPFVDGSKFTLLTDQTLDAGEENGTLSVLLCSVFPPPAGFAILSYTINLDPTGNSPGSTRLACKNAAQDVSLLPASTDHSTDASDRVPPFSYLQYALSDIADYQFIAILEKAKDRSSGWAFAEFSTAAHSSIKVSKGHHQLLMHGMRKTLPTDRPLMNEIKIPEVHSTLFAYRFEVDRRPCKEYKESFAPLLRQYIAEPYESKYFVNTRQGNINVHGLSPYMPPPLRGVATDGLSLQLWADPTCNSTVQVSLQVDVLGSAGKLVMRYRTVFASFPLLVIALVLRKQFNVYDTTGVFMSFSQSMDQCIRTSLPAIFMALTFFAVAVSKSSHNVWTREWLSSTTGTSEDTIDFAVNDLMLGTSDPFFWFLVPFFAIVSVGICIAMNYVVLILTHIFSVVIARVRAWLPRASDVSKTSQATPVNQRIIATGVLVLLVVTIIPYQFAYMVLCIVQIATCIRALRCARETQSAPSYNFYNYTHSILVFMLWILPINMPVLVVWIHNLAVQWLTPFSTHHNLLSVLGYILLVEMMSTSNMIPRVTSRVRFVTNILMFAFALYAAVYGVTYAYRMHYAVNALCAWLFVVHLSGGPVSLASLSRYFGSSAVIVNGHNYVSAIQNEVSNVNTTPAPSTSKAMDFASSVSTLRRKPVIAIAGLGSENSTFTPSRTQAVAFQPKRGAEVIEQYEFLHDGTPLGDAADWRGTLTGHSLPGGMVTREAFEELAGEIIARLIETVKVTKLDGLWYDIHGAMHVEGLIDVEAELLRQIRKVIGPDVVVSASMDLHGNVSRELAHQTDLITCFRTAPHVDESETKERACRNLLQVLTGWPEEQLSDSKPLLPVKAWIPLPILLPGEQTSTRVEPAKHIYAAIAEVESDDCVLDAAIWVGYAWGDERRNRAVVMVTGWDEAIVARGAERLARLFWNAHQDFKFVAPTGTFKECLDAALASMNWPYYISDSGDNPTAGGSGDVTWTARRLLDRPEFNNARGPIVIYTSIPGPEAVRIAFQAGVGKVVTVTAGAAVDNIHEGPITMTGRVHALREGDPHAEQEAVLRVGSVYVILTKLRKPYHYEHDFVQLGLDPRKGARVVIVKIGYLEPELYDMAADWMMALTPGGVDQDLTQLDYHNIRRPMWPLDRDFKHEPTLKARILPLSHEPLAGLDD</sequence>
<comment type="subcellular location">
    <subcellularLocation>
        <location evidence="2">Endoplasmic reticulum membrane</location>
        <topology evidence="2">Multi-pass membrane protein</topology>
    </subcellularLocation>
</comment>
<dbReference type="GO" id="GO:0006505">
    <property type="term" value="P:GPI anchor metabolic process"/>
    <property type="evidence" value="ECO:0007669"/>
    <property type="project" value="TreeGrafter"/>
</dbReference>
<evidence type="ECO:0000256" key="12">
    <source>
        <dbReference type="RuleBase" id="RU365011"/>
    </source>
</evidence>
<dbReference type="Pfam" id="PF25141">
    <property type="entry name" value="PGAP1_2nd"/>
    <property type="match status" value="1"/>
</dbReference>
<proteinExistence type="inferred from homology"/>
<evidence type="ECO:0000256" key="1">
    <source>
        <dbReference type="ARBA" id="ARBA00003496"/>
    </source>
</evidence>
<evidence type="ECO:0000259" key="14">
    <source>
        <dbReference type="Pfam" id="PF07171"/>
    </source>
</evidence>
<evidence type="ECO:0000313" key="18">
    <source>
        <dbReference type="EMBL" id="SMQ54625.1"/>
    </source>
</evidence>
<dbReference type="InterPro" id="IPR039529">
    <property type="entry name" value="PGAP1/BST1"/>
</dbReference>
<keyword evidence="8 12" id="KW-0256">Endoplasmic reticulum</keyword>
<dbReference type="SUPFAM" id="SSF53474">
    <property type="entry name" value="alpha/beta-Hydrolases"/>
    <property type="match status" value="1"/>
</dbReference>
<feature type="compositionally biased region" description="Polar residues" evidence="13">
    <location>
        <begin position="18"/>
        <end position="30"/>
    </location>
</feature>
<feature type="domain" description="Microcystin LR degradation protein MlrC C-terminal" evidence="14">
    <location>
        <begin position="1467"/>
        <end position="1638"/>
    </location>
</feature>
<dbReference type="Gene3D" id="3.40.50.1820">
    <property type="entry name" value="alpha/beta hydrolase"/>
    <property type="match status" value="1"/>
</dbReference>
<evidence type="ECO:0000256" key="3">
    <source>
        <dbReference type="ARBA" id="ARBA00006931"/>
    </source>
</evidence>
<accession>A0A1X7S4R7</accession>
<evidence type="ECO:0000256" key="7">
    <source>
        <dbReference type="ARBA" id="ARBA00022801"/>
    </source>
</evidence>
<reference evidence="18 19" key="1">
    <citation type="submission" date="2016-06" db="EMBL/GenBank/DDBJ databases">
        <authorList>
            <person name="Kjaerup R.B."/>
            <person name="Dalgaard T.S."/>
            <person name="Juul-Madsen H.R."/>
        </authorList>
    </citation>
    <scope>NUCLEOTIDE SEQUENCE [LARGE SCALE GENOMIC DNA]</scope>
</reference>
<feature type="region of interest" description="Disordered" evidence="13">
    <location>
        <begin position="1"/>
        <end position="101"/>
    </location>
</feature>
<feature type="transmembrane region" description="Helical" evidence="12">
    <location>
        <begin position="937"/>
        <end position="953"/>
    </location>
</feature>
<dbReference type="EMBL" id="LT853701">
    <property type="protein sequence ID" value="SMQ54625.1"/>
    <property type="molecule type" value="Genomic_DNA"/>
</dbReference>
<keyword evidence="19" id="KW-1185">Reference proteome</keyword>
<dbReference type="InterPro" id="IPR015995">
    <property type="entry name" value="MlrC_N"/>
</dbReference>
<dbReference type="STRING" id="1276538.A0A1X7S4R7"/>
<dbReference type="GO" id="GO:0050185">
    <property type="term" value="F:phosphatidylinositol deacylase activity"/>
    <property type="evidence" value="ECO:0007669"/>
    <property type="project" value="TreeGrafter"/>
</dbReference>
<feature type="transmembrane region" description="Helical" evidence="12">
    <location>
        <begin position="1036"/>
        <end position="1053"/>
    </location>
</feature>
<comment type="similarity">
    <text evidence="3 12">Belongs to the GPI inositol-deacylase family.</text>
</comment>
<evidence type="ECO:0000256" key="6">
    <source>
        <dbReference type="ARBA" id="ARBA00022692"/>
    </source>
</evidence>
<keyword evidence="6 12" id="KW-0812">Transmembrane</keyword>
<dbReference type="GO" id="GO:0015031">
    <property type="term" value="P:protein transport"/>
    <property type="evidence" value="ECO:0007669"/>
    <property type="project" value="UniProtKB-KW"/>
</dbReference>
<evidence type="ECO:0000256" key="2">
    <source>
        <dbReference type="ARBA" id="ARBA00004477"/>
    </source>
</evidence>
<feature type="transmembrane region" description="Helical" evidence="12">
    <location>
        <begin position="883"/>
        <end position="916"/>
    </location>
</feature>
<evidence type="ECO:0000256" key="10">
    <source>
        <dbReference type="ARBA" id="ARBA00022989"/>
    </source>
</evidence>
<keyword evidence="9 12" id="KW-0653">Protein transport</keyword>
<dbReference type="InterPro" id="IPR012908">
    <property type="entry name" value="PGAP1-ab_dom-like"/>
</dbReference>
<organism evidence="18 19">
    <name type="scientific">Zymoseptoria tritici (strain ST99CH_3D7)</name>
    <dbReference type="NCBI Taxonomy" id="1276538"/>
    <lineage>
        <taxon>Eukaryota</taxon>
        <taxon>Fungi</taxon>
        <taxon>Dikarya</taxon>
        <taxon>Ascomycota</taxon>
        <taxon>Pezizomycotina</taxon>
        <taxon>Dothideomycetes</taxon>
        <taxon>Dothideomycetidae</taxon>
        <taxon>Mycosphaerellales</taxon>
        <taxon>Mycosphaerellaceae</taxon>
        <taxon>Zymoseptoria</taxon>
    </lineage>
</organism>
<keyword evidence="10 12" id="KW-1133">Transmembrane helix</keyword>
<dbReference type="Pfam" id="PF07819">
    <property type="entry name" value="PGAP1"/>
    <property type="match status" value="1"/>
</dbReference>
<comment type="function">
    <text evidence="1 12">Involved in inositol deacylation of GPI-anchored proteins which plays important roles in the quality control and ER-associated degradation of GPI-anchored proteins.</text>
</comment>
<feature type="domain" description="GPI inositol-deacylase transmembrane" evidence="17">
    <location>
        <begin position="787"/>
        <end position="1100"/>
    </location>
</feature>
<evidence type="ECO:0000256" key="5">
    <source>
        <dbReference type="ARBA" id="ARBA00022448"/>
    </source>
</evidence>
<dbReference type="InterPro" id="IPR029058">
    <property type="entry name" value="AB_hydrolase_fold"/>
</dbReference>
<feature type="transmembrane region" description="Helical" evidence="12">
    <location>
        <begin position="959"/>
        <end position="976"/>
    </location>
</feature>
<gene>
    <name evidence="18" type="ORF">ZT3D7_G9780</name>
</gene>
<evidence type="ECO:0000259" key="15">
    <source>
        <dbReference type="Pfam" id="PF07364"/>
    </source>
</evidence>
<feature type="domain" description="GPI inositol-deacylase PGAP1-like alpha/beta" evidence="16">
    <location>
        <begin position="193"/>
        <end position="436"/>
    </location>
</feature>
<feature type="compositionally biased region" description="Polar residues" evidence="13">
    <location>
        <begin position="89"/>
        <end position="98"/>
    </location>
</feature>
<evidence type="ECO:0000256" key="4">
    <source>
        <dbReference type="ARBA" id="ARBA00015856"/>
    </source>
</evidence>
<evidence type="ECO:0000256" key="9">
    <source>
        <dbReference type="ARBA" id="ARBA00022927"/>
    </source>
</evidence>
<evidence type="ECO:0000313" key="19">
    <source>
        <dbReference type="Proteomes" id="UP000215127"/>
    </source>
</evidence>
<feature type="domain" description="Microcystin LR degradation protein MlrC N-terminal" evidence="15">
    <location>
        <begin position="1165"/>
        <end position="1457"/>
    </location>
</feature>
<dbReference type="Pfam" id="PF07171">
    <property type="entry name" value="MlrC_C"/>
    <property type="match status" value="1"/>
</dbReference>
<keyword evidence="11 12" id="KW-0472">Membrane</keyword>
<protein>
    <recommendedName>
        <fullName evidence="4 12">GPI inositol-deacylase</fullName>
        <ecNumber evidence="12">3.1.-.-</ecNumber>
    </recommendedName>
</protein>
<feature type="transmembrane region" description="Helical" evidence="12">
    <location>
        <begin position="822"/>
        <end position="842"/>
    </location>
</feature>
<evidence type="ECO:0000256" key="13">
    <source>
        <dbReference type="SAM" id="MobiDB-lite"/>
    </source>
</evidence>
<dbReference type="Proteomes" id="UP000215127">
    <property type="component" value="Chromosome 10"/>
</dbReference>
<dbReference type="Pfam" id="PF25140">
    <property type="entry name" value="PGAP1_TMD"/>
    <property type="match status" value="1"/>
</dbReference>
<evidence type="ECO:0000256" key="11">
    <source>
        <dbReference type="ARBA" id="ARBA00023136"/>
    </source>
</evidence>
<feature type="compositionally biased region" description="Polar residues" evidence="13">
    <location>
        <begin position="65"/>
        <end position="80"/>
    </location>
</feature>
<dbReference type="EC" id="3.1.-.-" evidence="12"/>
<feature type="transmembrane region" description="Helical" evidence="12">
    <location>
        <begin position="121"/>
        <end position="142"/>
    </location>
</feature>
<evidence type="ECO:0000259" key="17">
    <source>
        <dbReference type="Pfam" id="PF25140"/>
    </source>
</evidence>
<feature type="transmembrane region" description="Helical" evidence="12">
    <location>
        <begin position="782"/>
        <end position="801"/>
    </location>
</feature>
<dbReference type="InterPro" id="IPR010799">
    <property type="entry name" value="MlrC_C"/>
</dbReference>
<name>A0A1X7S4R7_ZYMT9</name>
<keyword evidence="5 12" id="KW-0813">Transport</keyword>
<dbReference type="InterPro" id="IPR056824">
    <property type="entry name" value="PGAP1_TMD"/>
</dbReference>
<dbReference type="GO" id="GO:0006888">
    <property type="term" value="P:endoplasmic reticulum to Golgi vesicle-mediated transport"/>
    <property type="evidence" value="ECO:0007669"/>
    <property type="project" value="TreeGrafter"/>
</dbReference>
<dbReference type="GO" id="GO:0005789">
    <property type="term" value="C:endoplasmic reticulum membrane"/>
    <property type="evidence" value="ECO:0007669"/>
    <property type="project" value="UniProtKB-SubCell"/>
</dbReference>
<dbReference type="FunFam" id="3.40.50.1820:FF:000056">
    <property type="entry name" value="GPI inositol-deacylase"/>
    <property type="match status" value="1"/>
</dbReference>
<feature type="transmembrane region" description="Helical" evidence="12">
    <location>
        <begin position="1065"/>
        <end position="1083"/>
    </location>
</feature>
<dbReference type="Pfam" id="PF07364">
    <property type="entry name" value="DUF1485"/>
    <property type="match status" value="1"/>
</dbReference>
<feature type="transmembrane region" description="Helical" evidence="12">
    <location>
        <begin position="997"/>
        <end position="1016"/>
    </location>
</feature>
<evidence type="ECO:0000256" key="8">
    <source>
        <dbReference type="ARBA" id="ARBA00022824"/>
    </source>
</evidence>